<evidence type="ECO:0000313" key="1">
    <source>
        <dbReference type="EMBL" id="KKK60942.1"/>
    </source>
</evidence>
<accession>A0A0F8WVS9</accession>
<proteinExistence type="predicted"/>
<sequence length="309" mass="37063">MNEIYLLSQNAINKVVEFVNIGRIRFGLINHYERELLTPQKLYYFTSLYDRYSFFTEMQYLIGEILAQFQFWEQMGNNKGQLLCFIRAELYYNNIIQSKTEIRKVYSSNEFYDIPNEISEKANFTKSEGYSELKNHFQTCSIQKCPVCGGNILNLIHSFVEKVKLEIRDSPLYDAFILKLTELPYRKVEKYKELDDLRHDMDELIPLHRENFGKDRRETIRHNLNYALRSKIIDLKFYYCDVMKKKNEYKNKRKTKGILFPQIEKHIKSYKKITKNLFLILEPSLILDEVDSKIAVGFQFNKNIFKEYN</sequence>
<dbReference type="AlphaFoldDB" id="A0A0F8WVS9"/>
<dbReference type="EMBL" id="LAZR01062720">
    <property type="protein sequence ID" value="KKK60942.1"/>
    <property type="molecule type" value="Genomic_DNA"/>
</dbReference>
<feature type="non-terminal residue" evidence="1">
    <location>
        <position position="309"/>
    </location>
</feature>
<protein>
    <submittedName>
        <fullName evidence="1">Uncharacterized protein</fullName>
    </submittedName>
</protein>
<reference evidence="1" key="1">
    <citation type="journal article" date="2015" name="Nature">
        <title>Complex archaea that bridge the gap between prokaryotes and eukaryotes.</title>
        <authorList>
            <person name="Spang A."/>
            <person name="Saw J.H."/>
            <person name="Jorgensen S.L."/>
            <person name="Zaremba-Niedzwiedzka K."/>
            <person name="Martijn J."/>
            <person name="Lind A.E."/>
            <person name="van Eijk R."/>
            <person name="Schleper C."/>
            <person name="Guy L."/>
            <person name="Ettema T.J."/>
        </authorList>
    </citation>
    <scope>NUCLEOTIDE SEQUENCE</scope>
</reference>
<comment type="caution">
    <text evidence="1">The sequence shown here is derived from an EMBL/GenBank/DDBJ whole genome shotgun (WGS) entry which is preliminary data.</text>
</comment>
<gene>
    <name evidence="1" type="ORF">LCGC14_3019320</name>
</gene>
<name>A0A0F8WVS9_9ZZZZ</name>
<organism evidence="1">
    <name type="scientific">marine sediment metagenome</name>
    <dbReference type="NCBI Taxonomy" id="412755"/>
    <lineage>
        <taxon>unclassified sequences</taxon>
        <taxon>metagenomes</taxon>
        <taxon>ecological metagenomes</taxon>
    </lineage>
</organism>